<dbReference type="KEGG" id="hazt:108675551"/>
<dbReference type="PANTHER" id="PTHR32026:SF10">
    <property type="entry name" value="METHYLTRANSFERASE-LIKE PROTEIN 24-RELATED"/>
    <property type="match status" value="1"/>
</dbReference>
<reference evidence="3" key="1">
    <citation type="submission" date="2025-08" db="UniProtKB">
        <authorList>
            <consortium name="RefSeq"/>
        </authorList>
    </citation>
    <scope>IDENTIFICATION</scope>
    <source>
        <tissue evidence="3">Whole organism</tissue>
    </source>
</reference>
<name>A0A8B7NZD4_HYAAZ</name>
<feature type="domain" description="Methyltransferase" evidence="1">
    <location>
        <begin position="188"/>
        <end position="422"/>
    </location>
</feature>
<dbReference type="InterPro" id="IPR026913">
    <property type="entry name" value="METTL24"/>
</dbReference>
<accession>A0A8B7NZD4</accession>
<protein>
    <submittedName>
        <fullName evidence="3">Uncharacterized protein LOC108675551</fullName>
    </submittedName>
</protein>
<evidence type="ECO:0000259" key="1">
    <source>
        <dbReference type="Pfam" id="PF13383"/>
    </source>
</evidence>
<evidence type="ECO:0000313" key="3">
    <source>
        <dbReference type="RefSeq" id="XP_018019060.1"/>
    </source>
</evidence>
<sequence>MATKIMNKFRTFVVLILVLQSLSVFFLIRTMPEGFQTSGGASYRDFERLNFQNYSSYSEYDEELRSVGQRSSRKRDKGYELISADEEIFFPVLRGYFAGEVLSHSLHMIQTQSLPKIDLLEELFLSESDVLHSRNSFSLVNVISPVTKQNYTYVSFISPEQRKISEYIYEDKISTDLRNKKSNASSNADKSSEELAHDLLMKLTKPTLHCKRMVKMGGRYASKMPDGEKYMCMDPGRMLNAKSCLVYSFGVGYDFTFERLMGIYGCYVVAFDDDESHSQYPSQPYNRVNFISVRLSSSGKIEWKTEVKGKKDGSTSNYTYVYRPLDNILAITGHYDEVLDYLKLDVEGSEWSTFENSIFKSDVLNRTRYLAVELHLIALNDAASDDPSSQRAYILRYLRFFTELENFGFKLLHYDPNFVKPTFVHVFGHHIPVYAELVWWNPRVAQNTLASKHYLESNTIEELEFMN</sequence>
<keyword evidence="2" id="KW-1185">Reference proteome</keyword>
<dbReference type="RefSeq" id="XP_018019060.1">
    <property type="nucleotide sequence ID" value="XM_018163571.2"/>
</dbReference>
<evidence type="ECO:0000313" key="2">
    <source>
        <dbReference type="Proteomes" id="UP000694843"/>
    </source>
</evidence>
<dbReference type="OrthoDB" id="10006218at2759"/>
<dbReference type="AlphaFoldDB" id="A0A8B7NZD4"/>
<dbReference type="PANTHER" id="PTHR32026">
    <property type="entry name" value="METHYLTRANSFERASE-LIKE PROTEIN 24"/>
    <property type="match status" value="1"/>
</dbReference>
<dbReference type="GeneID" id="108675551"/>
<organism evidence="2 3">
    <name type="scientific">Hyalella azteca</name>
    <name type="common">Amphipod</name>
    <dbReference type="NCBI Taxonomy" id="294128"/>
    <lineage>
        <taxon>Eukaryota</taxon>
        <taxon>Metazoa</taxon>
        <taxon>Ecdysozoa</taxon>
        <taxon>Arthropoda</taxon>
        <taxon>Crustacea</taxon>
        <taxon>Multicrustacea</taxon>
        <taxon>Malacostraca</taxon>
        <taxon>Eumalacostraca</taxon>
        <taxon>Peracarida</taxon>
        <taxon>Amphipoda</taxon>
        <taxon>Senticaudata</taxon>
        <taxon>Talitrida</taxon>
        <taxon>Talitroidea</taxon>
        <taxon>Hyalellidae</taxon>
        <taxon>Hyalella</taxon>
    </lineage>
</organism>
<dbReference type="InterPro" id="IPR025714">
    <property type="entry name" value="Methyltranfer_dom"/>
</dbReference>
<dbReference type="Pfam" id="PF13383">
    <property type="entry name" value="Methyltransf_22"/>
    <property type="match status" value="1"/>
</dbReference>
<gene>
    <name evidence="3" type="primary">LOC108675551</name>
</gene>
<dbReference type="Proteomes" id="UP000694843">
    <property type="component" value="Unplaced"/>
</dbReference>
<proteinExistence type="predicted"/>